<protein>
    <submittedName>
        <fullName evidence="2">2OG-Fe(II) oxygenase</fullName>
    </submittedName>
</protein>
<evidence type="ECO:0000259" key="1">
    <source>
        <dbReference type="Pfam" id="PF13640"/>
    </source>
</evidence>
<dbReference type="Proteomes" id="UP001526246">
    <property type="component" value="Unassembled WGS sequence"/>
</dbReference>
<gene>
    <name evidence="2" type="ORF">OMW55_06845</name>
</gene>
<organism evidence="2 3">
    <name type="scientific">Sphingomonas arvum</name>
    <dbReference type="NCBI Taxonomy" id="2992113"/>
    <lineage>
        <taxon>Bacteria</taxon>
        <taxon>Pseudomonadati</taxon>
        <taxon>Pseudomonadota</taxon>
        <taxon>Alphaproteobacteria</taxon>
        <taxon>Sphingomonadales</taxon>
        <taxon>Sphingomonadaceae</taxon>
        <taxon>Sphingomonas</taxon>
    </lineage>
</organism>
<dbReference type="RefSeq" id="WP_264881790.1">
    <property type="nucleotide sequence ID" value="NZ_JAPDOB010000001.1"/>
</dbReference>
<comment type="caution">
    <text evidence="2">The sequence shown here is derived from an EMBL/GenBank/DDBJ whole genome shotgun (WGS) entry which is preliminary data.</text>
</comment>
<dbReference type="Gene3D" id="2.60.120.620">
    <property type="entry name" value="q2cbj1_9rhob like domain"/>
    <property type="match status" value="1"/>
</dbReference>
<keyword evidence="3" id="KW-1185">Reference proteome</keyword>
<dbReference type="Pfam" id="PF13640">
    <property type="entry name" value="2OG-FeII_Oxy_3"/>
    <property type="match status" value="1"/>
</dbReference>
<feature type="domain" description="Prolyl 4-hydroxylase alpha subunit Fe(2+) 2OG dioxygenase" evidence="1">
    <location>
        <begin position="116"/>
        <end position="212"/>
    </location>
</feature>
<reference evidence="2 3" key="1">
    <citation type="submission" date="2022-10" db="EMBL/GenBank/DDBJ databases">
        <title>Sphingomonas sp.</title>
        <authorList>
            <person name="Jin C."/>
        </authorList>
    </citation>
    <scope>NUCLEOTIDE SEQUENCE [LARGE SCALE GENOMIC DNA]</scope>
    <source>
        <strain evidence="2 3">BN140010</strain>
    </source>
</reference>
<sequence length="260" mass="29361">MRDLVNPAALADLQSLADRFASARPFPHVAIDNFLLPAVAGRLHDEVRATGAHVDANNQITQKLKFACTDWDRFGDLTYRLIAYFNSAAFVGPLEAITGIGGLLVDPWLEGGGIHLTSRGGYLKMHTDFNWNAKLRADRRVNILLYLNKGWQPDWRGELVIAREDEAAHASIEPLFNRLVVFNTNDTTLHGHPHPLQFPADYPRASIAMYYYSTGLEVSEKRRMRATTTRYIPLNKGDIDLTKGSIRARIGYLLRRFTRL</sequence>
<accession>A0ABT3JEP2</accession>
<dbReference type="EMBL" id="JAPDOB010000001">
    <property type="protein sequence ID" value="MCW3797518.1"/>
    <property type="molecule type" value="Genomic_DNA"/>
</dbReference>
<name>A0ABT3JEP2_9SPHN</name>
<evidence type="ECO:0000313" key="2">
    <source>
        <dbReference type="EMBL" id="MCW3797518.1"/>
    </source>
</evidence>
<dbReference type="InterPro" id="IPR044862">
    <property type="entry name" value="Pro_4_hyd_alph_FE2OG_OXY"/>
</dbReference>
<evidence type="ECO:0000313" key="3">
    <source>
        <dbReference type="Proteomes" id="UP001526246"/>
    </source>
</evidence>
<proteinExistence type="predicted"/>